<name>A0A1W6N4Z5_9PROT</name>
<protein>
    <submittedName>
        <fullName evidence="1">Uncharacterized protein</fullName>
    </submittedName>
</protein>
<dbReference type="EMBL" id="CP008743">
    <property type="protein sequence ID" value="ARN84934.1"/>
    <property type="molecule type" value="Genomic_DNA"/>
</dbReference>
<dbReference type="AlphaFoldDB" id="A0A1W6N4Z5"/>
<proteinExistence type="predicted"/>
<sequence length="72" mass="8554">MWQKIKEQRLSSLLHPGSFLIFQFPNLRAWHTAPGVFLLSYERKERVSSFLKLFFSHLLPDLSPLLQSWILL</sequence>
<organism evidence="1 2">
    <name type="scientific">Candidatus Nucleicultrix amoebiphila FS5</name>
    <dbReference type="NCBI Taxonomy" id="1414854"/>
    <lineage>
        <taxon>Bacteria</taxon>
        <taxon>Pseudomonadati</taxon>
        <taxon>Pseudomonadota</taxon>
        <taxon>Alphaproteobacteria</taxon>
        <taxon>Holosporales</taxon>
        <taxon>Candidatus Nucleicultricaceae</taxon>
        <taxon>Candidatus Nucleicultrix</taxon>
    </lineage>
</organism>
<accession>A0A1W6N4Z5</accession>
<keyword evidence="2" id="KW-1185">Reference proteome</keyword>
<dbReference type="KEGG" id="naf:GQ61_06150"/>
<gene>
    <name evidence="1" type="ORF">GQ61_06150</name>
</gene>
<dbReference type="Proteomes" id="UP000237351">
    <property type="component" value="Chromosome"/>
</dbReference>
<reference evidence="1 2" key="1">
    <citation type="submission" date="2014-06" db="EMBL/GenBank/DDBJ databases">
        <title>The genome of the endonuclear symbiont Nucleicultrix amoebiphila.</title>
        <authorList>
            <person name="Schulz F."/>
            <person name="Horn M."/>
        </authorList>
    </citation>
    <scope>NUCLEOTIDE SEQUENCE [LARGE SCALE GENOMIC DNA]</scope>
    <source>
        <strain evidence="1 2">FS5</strain>
    </source>
</reference>
<evidence type="ECO:0000313" key="2">
    <source>
        <dbReference type="Proteomes" id="UP000237351"/>
    </source>
</evidence>
<evidence type="ECO:0000313" key="1">
    <source>
        <dbReference type="EMBL" id="ARN84934.1"/>
    </source>
</evidence>